<dbReference type="Proteomes" id="UP000027473">
    <property type="component" value="Unassembled WGS sequence"/>
</dbReference>
<organism evidence="1 2">
    <name type="scientific">Fusobacterium necrophorum BL</name>
    <dbReference type="NCBI Taxonomy" id="1441732"/>
    <lineage>
        <taxon>Bacteria</taxon>
        <taxon>Fusobacteriati</taxon>
        <taxon>Fusobacteriota</taxon>
        <taxon>Fusobacteriia</taxon>
        <taxon>Fusobacteriales</taxon>
        <taxon>Fusobacteriaceae</taxon>
        <taxon>Fusobacterium</taxon>
    </lineage>
</organism>
<gene>
    <name evidence="1" type="ORF">FUSO3_04260</name>
</gene>
<accession>A0AB73BX02</accession>
<dbReference type="RefSeq" id="WP_035932801.1">
    <property type="nucleotide sequence ID" value="NZ_JAAC01000062.1"/>
</dbReference>
<dbReference type="EMBL" id="JAAC01000062">
    <property type="protein sequence ID" value="KDE63807.1"/>
    <property type="molecule type" value="Genomic_DNA"/>
</dbReference>
<sequence length="437" mass="49569">MSRITNFLKLFLPEDSEYYNVEKDQNKNFEKIDRKLEEWDTGKEPAITDKKSGFNLEKTSSIENNSNKLFTAAGAYNLNNKKWDIHYGKGSMKGIYDDSVGIYVGASNEINFEAGGDSIIFNYRTKKNGTPIEAFSFWNGREGSGSASATIKAGYIYQNGKQVANMDGSQYNSQQIAGAYSGNGGKQPPSYVQNGKVRFLMSNEIIKEEYNYKDWMYMRTYEGGDVQQTTAFGITKNGPLQAWIMQSNDNCTGWKKTEQLTRFVGGKFVNGGFHYNGDALYFTRDEGSSYWKIWDNHNFNPDSRVNINSISTSINDSSKTNVASAYLTNWLYERKKVKTAWSGKYLSTQGSQSVLCTLPGDWELCIIQYQWGSTDDLGNHYCTAIITKYMKGISYHAPGSDRWGEARFYINGSNQFIPEGWHTEGNDCYILRVDYIL</sequence>
<comment type="caution">
    <text evidence="1">The sequence shown here is derived from an EMBL/GenBank/DDBJ whole genome shotgun (WGS) entry which is preliminary data.</text>
</comment>
<dbReference type="AlphaFoldDB" id="A0AB73BX02"/>
<protein>
    <submittedName>
        <fullName evidence="1">Uncharacterized protein</fullName>
    </submittedName>
</protein>
<name>A0AB73BX02_9FUSO</name>
<proteinExistence type="predicted"/>
<evidence type="ECO:0000313" key="2">
    <source>
        <dbReference type="Proteomes" id="UP000027473"/>
    </source>
</evidence>
<reference evidence="1 2" key="1">
    <citation type="submission" date="2014-01" db="EMBL/GenBank/DDBJ databases">
        <title>Comparative genomics of Fusobacterium necrophorum wild isolates.</title>
        <authorList>
            <person name="Kittichotirat W."/>
            <person name="Bumgarner R.E."/>
            <person name="Lawrence P."/>
        </authorList>
    </citation>
    <scope>NUCLEOTIDE SEQUENCE [LARGE SCALE GENOMIC DNA]</scope>
    <source>
        <strain evidence="1 2">BL</strain>
    </source>
</reference>
<evidence type="ECO:0000313" key="1">
    <source>
        <dbReference type="EMBL" id="KDE63807.1"/>
    </source>
</evidence>